<name>A0A8S1Q4N4_PARPR</name>
<comment type="caution">
    <text evidence="1">The sequence shown here is derived from an EMBL/GenBank/DDBJ whole genome shotgun (WGS) entry which is preliminary data.</text>
</comment>
<accession>A0A8S1Q4N4</accession>
<proteinExistence type="predicted"/>
<dbReference type="EMBL" id="CAJJDM010000147">
    <property type="protein sequence ID" value="CAD8110223.1"/>
    <property type="molecule type" value="Genomic_DNA"/>
</dbReference>
<keyword evidence="2" id="KW-1185">Reference proteome</keyword>
<organism evidence="1 2">
    <name type="scientific">Paramecium primaurelia</name>
    <dbReference type="NCBI Taxonomy" id="5886"/>
    <lineage>
        <taxon>Eukaryota</taxon>
        <taxon>Sar</taxon>
        <taxon>Alveolata</taxon>
        <taxon>Ciliophora</taxon>
        <taxon>Intramacronucleata</taxon>
        <taxon>Oligohymenophorea</taxon>
        <taxon>Peniculida</taxon>
        <taxon>Parameciidae</taxon>
        <taxon>Paramecium</taxon>
    </lineage>
</organism>
<reference evidence="1" key="1">
    <citation type="submission" date="2021-01" db="EMBL/GenBank/DDBJ databases">
        <authorList>
            <consortium name="Genoscope - CEA"/>
            <person name="William W."/>
        </authorList>
    </citation>
    <scope>NUCLEOTIDE SEQUENCE</scope>
</reference>
<dbReference type="AlphaFoldDB" id="A0A8S1Q4N4"/>
<evidence type="ECO:0000313" key="2">
    <source>
        <dbReference type="Proteomes" id="UP000688137"/>
    </source>
</evidence>
<dbReference type="Proteomes" id="UP000688137">
    <property type="component" value="Unassembled WGS sequence"/>
</dbReference>
<protein>
    <submittedName>
        <fullName evidence="1">Uncharacterized protein</fullName>
    </submittedName>
</protein>
<evidence type="ECO:0000313" key="1">
    <source>
        <dbReference type="EMBL" id="CAD8110223.1"/>
    </source>
</evidence>
<gene>
    <name evidence="1" type="ORF">PPRIM_AZ9-3.1.T1430078</name>
</gene>
<sequence>MLFQSSYIPKQPLYSEKKNLQNIVNMVIFHYYQKQMIIVNNQQIYQQIMNGGIIKQEILQQNHLQLKQMESIYLLSSPKVISYFEQKIYTIRQQIQSLQIMGQFLYKQGIWRMYGSYMQKEKLLLLEQVKFVMILIQLLMQKQTLRMQIQKYLFNLQQLHIYLLKEFQDKILNYHF</sequence>